<dbReference type="Gene3D" id="3.20.20.80">
    <property type="entry name" value="Glycosidases"/>
    <property type="match status" value="1"/>
</dbReference>
<dbReference type="KEGG" id="acou:A5CBH24_22790"/>
<organism evidence="1 2">
    <name type="scientific">Alistipes communis</name>
    <dbReference type="NCBI Taxonomy" id="2585118"/>
    <lineage>
        <taxon>Bacteria</taxon>
        <taxon>Pseudomonadati</taxon>
        <taxon>Bacteroidota</taxon>
        <taxon>Bacteroidia</taxon>
        <taxon>Bacteroidales</taxon>
        <taxon>Rikenellaceae</taxon>
        <taxon>Alistipes</taxon>
    </lineage>
</organism>
<evidence type="ECO:0000313" key="1">
    <source>
        <dbReference type="EMBL" id="BBL04966.1"/>
    </source>
</evidence>
<evidence type="ECO:0000313" key="2">
    <source>
        <dbReference type="Proteomes" id="UP000318946"/>
    </source>
</evidence>
<dbReference type="AlphaFoldDB" id="A0A3D3YK24"/>
<dbReference type="Pfam" id="PF14307">
    <property type="entry name" value="Glyco_tran_WbsX"/>
    <property type="match status" value="1"/>
</dbReference>
<dbReference type="OrthoDB" id="9816424at2"/>
<accession>A0A3D3YK24</accession>
<dbReference type="CDD" id="cd11579">
    <property type="entry name" value="Glyco_tran_WbsX"/>
    <property type="match status" value="1"/>
</dbReference>
<protein>
    <submittedName>
        <fullName evidence="1">Uncharacterized protein</fullName>
    </submittedName>
</protein>
<reference evidence="2" key="1">
    <citation type="submission" date="2019-06" db="EMBL/GenBank/DDBJ databases">
        <title>Alistipes onderdonkii subsp. vulgaris subsp. nov., Alistipes dispar sp. nov. and Alistipes communis sp. nov., isolated from human faeces, and creation of Alistipes onderdonkii subsp. onderdonkii subsp. nov.</title>
        <authorList>
            <person name="Sakamoto M."/>
            <person name="Ikeyama N."/>
            <person name="Ogata Y."/>
            <person name="Suda W."/>
            <person name="Iino T."/>
            <person name="Hattori M."/>
            <person name="Ohkuma M."/>
        </authorList>
    </citation>
    <scope>NUCLEOTIDE SEQUENCE [LARGE SCALE GENOMIC DNA]</scope>
    <source>
        <strain evidence="2">5CBH24</strain>
    </source>
</reference>
<dbReference type="RefSeq" id="WP_141413257.1">
    <property type="nucleotide sequence ID" value="NZ_AP019735.1"/>
</dbReference>
<accession>A0A4Y1XNX8</accession>
<name>A0A3D3YK24_9BACT</name>
<keyword evidence="2" id="KW-1185">Reference proteome</keyword>
<dbReference type="STRING" id="1118061.GCA_000311925_00407"/>
<dbReference type="EMBL" id="AP019735">
    <property type="protein sequence ID" value="BBL04966.1"/>
    <property type="molecule type" value="Genomic_DNA"/>
</dbReference>
<gene>
    <name evidence="1" type="ORF">A5CBH24_22790</name>
</gene>
<sequence>MKQHAKRVIAFYLPQYHPFPENDRWWGAGFTEWRNVVKARPLFRGHYQPHLPADLGFYDLRVPEVRQQQAALAERYGLSGFCYYHYWFNGHRLMQRPVEEMLASGKPDFPFMLCWANENWTRAWDGGEQEVLIRQEYSEEDDRAHIRYLLDEVFRDPRYIRVDGKPVFAVYRSALFPDMRRTIEVWREEAAARGAELYLCRVESFNAAGREELAVGFDAAIEFQPFTPAMTDFWEHRPWRQKLMYHLRKLWGDRRKMRKADYDAYVAYSLSRPAPDYKLYPSVTPSWDNTARRKQRMFLFHNATPEKYGRWLREVLRRFKPYSAEENFVFINAWNEWAEGNHLEPDMKWGGEYLAATLRAIEEDER</sequence>
<proteinExistence type="predicted"/>
<dbReference type="PANTHER" id="PTHR41244:SF1">
    <property type="entry name" value="GLYCOSYLTRANSFERASE"/>
    <property type="match status" value="1"/>
</dbReference>
<dbReference type="GeneID" id="78342994"/>
<accession>A0A4Y1WXI1</accession>
<dbReference type="InterPro" id="IPR032719">
    <property type="entry name" value="WbsX"/>
</dbReference>
<dbReference type="Proteomes" id="UP000318946">
    <property type="component" value="Chromosome"/>
</dbReference>
<dbReference type="PANTHER" id="PTHR41244">
    <property type="entry name" value="RHAMNAN SYNTHESIS F"/>
    <property type="match status" value="1"/>
</dbReference>